<sequence>MGSGVWTASAVNISGWVGWPLGTLLFIIGTINAITNQFLIRRLDIIRFVGEMCFIVFFSTIVQFFTRWFAAIGIGDLPVVVRTFVSALGIFLFCIGISLYQRANIVMHPNDDTTNILRFLYVHGNATASQLIDFMPPIIAIAIVFFNTGQIDSVNIATLFSILGNGFMIAWSDEHIWPTLKHNFRSNIVEDS</sequence>
<dbReference type="Proteomes" id="UP000050911">
    <property type="component" value="Unassembled WGS sequence"/>
</dbReference>
<feature type="transmembrane region" description="Helical" evidence="1">
    <location>
        <begin position="52"/>
        <end position="74"/>
    </location>
</feature>
<feature type="transmembrane region" description="Helical" evidence="1">
    <location>
        <begin position="16"/>
        <end position="40"/>
    </location>
</feature>
<dbReference type="InterPro" id="IPR038750">
    <property type="entry name" value="YczE/YyaS-like"/>
</dbReference>
<protein>
    <submittedName>
        <fullName evidence="2">Membrane protein</fullName>
    </submittedName>
</protein>
<keyword evidence="3" id="KW-1185">Reference proteome</keyword>
<keyword evidence="1" id="KW-0472">Membrane</keyword>
<comment type="caution">
    <text evidence="2">The sequence shown here is derived from an EMBL/GenBank/DDBJ whole genome shotgun (WGS) entry which is preliminary data.</text>
</comment>
<dbReference type="RefSeq" id="WP_056942252.1">
    <property type="nucleotide sequence ID" value="NZ_AZCX01000003.1"/>
</dbReference>
<proteinExistence type="predicted"/>
<dbReference type="STRING" id="1302272.FC96_GL001508"/>
<reference evidence="2 3" key="1">
    <citation type="journal article" date="2015" name="Genome Announc.">
        <title>Expanding the biotechnology potential of lactobacilli through comparative genomics of 213 strains and associated genera.</title>
        <authorList>
            <person name="Sun Z."/>
            <person name="Harris H.M."/>
            <person name="McCann A."/>
            <person name="Guo C."/>
            <person name="Argimon S."/>
            <person name="Zhang W."/>
            <person name="Yang X."/>
            <person name="Jeffery I.B."/>
            <person name="Cooney J.C."/>
            <person name="Kagawa T.F."/>
            <person name="Liu W."/>
            <person name="Song Y."/>
            <person name="Salvetti E."/>
            <person name="Wrobel A."/>
            <person name="Rasinkangas P."/>
            <person name="Parkhill J."/>
            <person name="Rea M.C."/>
            <person name="O'Sullivan O."/>
            <person name="Ritari J."/>
            <person name="Douillard F.P."/>
            <person name="Paul Ross R."/>
            <person name="Yang R."/>
            <person name="Briner A.E."/>
            <person name="Felis G.E."/>
            <person name="de Vos W.M."/>
            <person name="Barrangou R."/>
            <person name="Klaenhammer T.R."/>
            <person name="Caufield P.W."/>
            <person name="Cui Y."/>
            <person name="Zhang H."/>
            <person name="O'Toole P.W."/>
        </authorList>
    </citation>
    <scope>NUCLEOTIDE SEQUENCE [LARGE SCALE GENOMIC DNA]</scope>
    <source>
        <strain evidence="2 3">JCM 15530</strain>
    </source>
</reference>
<keyword evidence="1" id="KW-1133">Transmembrane helix</keyword>
<dbReference type="OrthoDB" id="3237813at2"/>
<dbReference type="PATRIC" id="fig|1302272.5.peg.1525"/>
<evidence type="ECO:0000256" key="1">
    <source>
        <dbReference type="SAM" id="Phobius"/>
    </source>
</evidence>
<organism evidence="2 3">
    <name type="scientific">Secundilactobacillus kimchicus JCM 15530</name>
    <dbReference type="NCBI Taxonomy" id="1302272"/>
    <lineage>
        <taxon>Bacteria</taxon>
        <taxon>Bacillati</taxon>
        <taxon>Bacillota</taxon>
        <taxon>Bacilli</taxon>
        <taxon>Lactobacillales</taxon>
        <taxon>Lactobacillaceae</taxon>
        <taxon>Secundilactobacillus</taxon>
    </lineage>
</organism>
<evidence type="ECO:0000313" key="2">
    <source>
        <dbReference type="EMBL" id="KRK48406.1"/>
    </source>
</evidence>
<dbReference type="AlphaFoldDB" id="A0A0R1HPI9"/>
<dbReference type="Pfam" id="PF19700">
    <property type="entry name" value="DUF6198"/>
    <property type="match status" value="1"/>
</dbReference>
<evidence type="ECO:0000313" key="3">
    <source>
        <dbReference type="Proteomes" id="UP000050911"/>
    </source>
</evidence>
<keyword evidence="1" id="KW-0812">Transmembrane</keyword>
<gene>
    <name evidence="2" type="ORF">FC96_GL001508</name>
</gene>
<name>A0A0R1HPI9_9LACO</name>
<feature type="transmembrane region" description="Helical" evidence="1">
    <location>
        <begin position="80"/>
        <end position="100"/>
    </location>
</feature>
<accession>A0A0R1HPI9</accession>
<dbReference type="EMBL" id="AZCX01000003">
    <property type="protein sequence ID" value="KRK48406.1"/>
    <property type="molecule type" value="Genomic_DNA"/>
</dbReference>